<accession>A0ABN5H404</accession>
<protein>
    <submittedName>
        <fullName evidence="2">Sporulation protein</fullName>
    </submittedName>
</protein>
<sequence length="112" mass="11852">MQTLQQAINKTVQTGLPPFFLALGVTIGGGLLGSFGLWLAGKGPQDPAQTAYRIRIWAVAIAIGGTLTALENLERGVFARALPAIVRDGVAIVTAYLGAQTGYWLLTWLVTL</sequence>
<organism evidence="2 3">
    <name type="scientific">Sulfobacillus thermotolerans</name>
    <dbReference type="NCBI Taxonomy" id="338644"/>
    <lineage>
        <taxon>Bacteria</taxon>
        <taxon>Bacillati</taxon>
        <taxon>Bacillota</taxon>
        <taxon>Clostridia</taxon>
        <taxon>Eubacteriales</taxon>
        <taxon>Clostridiales Family XVII. Incertae Sedis</taxon>
        <taxon>Sulfobacillus</taxon>
    </lineage>
</organism>
<keyword evidence="1" id="KW-0472">Membrane</keyword>
<reference evidence="2 3" key="1">
    <citation type="journal article" date="2019" name="Sci. Rep.">
        <title>Sulfobacillus thermotolerans: new insights into resistance and metabolic capacities of acidophilic chemolithotrophs.</title>
        <authorList>
            <person name="Panyushkina A.E."/>
            <person name="Babenko V.V."/>
            <person name="Nikitina A.S."/>
            <person name="Selezneva O.V."/>
            <person name="Tsaplina I.A."/>
            <person name="Letarova M.A."/>
            <person name="Kostryukova E.S."/>
            <person name="Letarov A.V."/>
        </authorList>
    </citation>
    <scope>NUCLEOTIDE SEQUENCE [LARGE SCALE GENOMIC DNA]</scope>
    <source>
        <strain evidence="2 3">Kr1</strain>
    </source>
</reference>
<dbReference type="Proteomes" id="UP000325292">
    <property type="component" value="Chromosome"/>
</dbReference>
<dbReference type="Pfam" id="PF14034">
    <property type="entry name" value="Spore_YtrH"/>
    <property type="match status" value="1"/>
</dbReference>
<evidence type="ECO:0000313" key="2">
    <source>
        <dbReference type="EMBL" id="AUW95456.1"/>
    </source>
</evidence>
<keyword evidence="3" id="KW-1185">Reference proteome</keyword>
<dbReference type="EMBL" id="CP019454">
    <property type="protein sequence ID" value="AUW95456.1"/>
    <property type="molecule type" value="Genomic_DNA"/>
</dbReference>
<name>A0ABN5H404_9FIRM</name>
<keyword evidence="1" id="KW-0812">Transmembrane</keyword>
<feature type="transmembrane region" description="Helical" evidence="1">
    <location>
        <begin position="19"/>
        <end position="40"/>
    </location>
</feature>
<evidence type="ECO:0000256" key="1">
    <source>
        <dbReference type="SAM" id="Phobius"/>
    </source>
</evidence>
<feature type="transmembrane region" description="Helical" evidence="1">
    <location>
        <begin position="52"/>
        <end position="70"/>
    </location>
</feature>
<proteinExistence type="predicted"/>
<evidence type="ECO:0000313" key="3">
    <source>
        <dbReference type="Proteomes" id="UP000325292"/>
    </source>
</evidence>
<gene>
    <name evidence="2" type="ORF">BXT84_07005</name>
</gene>
<keyword evidence="1" id="KW-1133">Transmembrane helix</keyword>
<dbReference type="InterPro" id="IPR025689">
    <property type="entry name" value="Spore_YtrH"/>
</dbReference>
<feature type="transmembrane region" description="Helical" evidence="1">
    <location>
        <begin position="90"/>
        <end position="110"/>
    </location>
</feature>